<evidence type="ECO:0000313" key="2">
    <source>
        <dbReference type="Proteomes" id="UP001219568"/>
    </source>
</evidence>
<gene>
    <name evidence="1" type="ORF">N7460_010394</name>
</gene>
<reference evidence="1" key="2">
    <citation type="submission" date="2023-01" db="EMBL/GenBank/DDBJ databases">
        <authorList>
            <person name="Petersen C."/>
        </authorList>
    </citation>
    <scope>NUCLEOTIDE SEQUENCE</scope>
    <source>
        <strain evidence="1">IBT 15450</strain>
    </source>
</reference>
<dbReference type="Proteomes" id="UP001219568">
    <property type="component" value="Unassembled WGS sequence"/>
</dbReference>
<sequence length="66" mass="7605">MPFCSTSLLRSPGRLACACYSFGGHHCRGSRNPARSQRFRPEDFEVYRFTSNNSAVARRSYQRRDS</sequence>
<accession>A0AAD6I3I6</accession>
<keyword evidence="2" id="KW-1185">Reference proteome</keyword>
<name>A0AAD6I3I6_PENCN</name>
<dbReference type="EMBL" id="JAQJZL010000014">
    <property type="protein sequence ID" value="KAJ6030128.1"/>
    <property type="molecule type" value="Genomic_DNA"/>
</dbReference>
<proteinExistence type="predicted"/>
<dbReference type="AlphaFoldDB" id="A0AAD6I3I6"/>
<evidence type="ECO:0000313" key="1">
    <source>
        <dbReference type="EMBL" id="KAJ6030128.1"/>
    </source>
</evidence>
<comment type="caution">
    <text evidence="1">The sequence shown here is derived from an EMBL/GenBank/DDBJ whole genome shotgun (WGS) entry which is preliminary data.</text>
</comment>
<protein>
    <submittedName>
        <fullName evidence="1">Uncharacterized protein</fullName>
    </submittedName>
</protein>
<reference evidence="1" key="1">
    <citation type="journal article" date="2023" name="IMA Fungus">
        <title>Comparative genomic study of the Penicillium genus elucidates a diverse pangenome and 15 lateral gene transfer events.</title>
        <authorList>
            <person name="Petersen C."/>
            <person name="Sorensen T."/>
            <person name="Nielsen M.R."/>
            <person name="Sondergaard T.E."/>
            <person name="Sorensen J.L."/>
            <person name="Fitzpatrick D.A."/>
            <person name="Frisvad J.C."/>
            <person name="Nielsen K.L."/>
        </authorList>
    </citation>
    <scope>NUCLEOTIDE SEQUENCE</scope>
    <source>
        <strain evidence="1">IBT 15450</strain>
    </source>
</reference>
<organism evidence="1 2">
    <name type="scientific">Penicillium canescens</name>
    <dbReference type="NCBI Taxonomy" id="5083"/>
    <lineage>
        <taxon>Eukaryota</taxon>
        <taxon>Fungi</taxon>
        <taxon>Dikarya</taxon>
        <taxon>Ascomycota</taxon>
        <taxon>Pezizomycotina</taxon>
        <taxon>Eurotiomycetes</taxon>
        <taxon>Eurotiomycetidae</taxon>
        <taxon>Eurotiales</taxon>
        <taxon>Aspergillaceae</taxon>
        <taxon>Penicillium</taxon>
    </lineage>
</organism>